<evidence type="ECO:0000313" key="3">
    <source>
        <dbReference type="Proteomes" id="UP000017836"/>
    </source>
</evidence>
<accession>W1P908</accession>
<evidence type="ECO:0000313" key="2">
    <source>
        <dbReference type="EMBL" id="ERN06362.1"/>
    </source>
</evidence>
<proteinExistence type="predicted"/>
<dbReference type="Gramene" id="ERN06362">
    <property type="protein sequence ID" value="ERN06362"/>
    <property type="gene ID" value="AMTR_s00016p00245100"/>
</dbReference>
<dbReference type="AlphaFoldDB" id="W1P908"/>
<feature type="region of interest" description="Disordered" evidence="1">
    <location>
        <begin position="127"/>
        <end position="153"/>
    </location>
</feature>
<evidence type="ECO:0000256" key="1">
    <source>
        <dbReference type="SAM" id="MobiDB-lite"/>
    </source>
</evidence>
<protein>
    <submittedName>
        <fullName evidence="2">Uncharacterized protein</fullName>
    </submittedName>
</protein>
<reference evidence="3" key="1">
    <citation type="journal article" date="2013" name="Science">
        <title>The Amborella genome and the evolution of flowering plants.</title>
        <authorList>
            <consortium name="Amborella Genome Project"/>
        </authorList>
    </citation>
    <scope>NUCLEOTIDE SEQUENCE [LARGE SCALE GENOMIC DNA]</scope>
</reference>
<organism evidence="2 3">
    <name type="scientific">Amborella trichopoda</name>
    <dbReference type="NCBI Taxonomy" id="13333"/>
    <lineage>
        <taxon>Eukaryota</taxon>
        <taxon>Viridiplantae</taxon>
        <taxon>Streptophyta</taxon>
        <taxon>Embryophyta</taxon>
        <taxon>Tracheophyta</taxon>
        <taxon>Spermatophyta</taxon>
        <taxon>Magnoliopsida</taxon>
        <taxon>Amborellales</taxon>
        <taxon>Amborellaceae</taxon>
        <taxon>Amborella</taxon>
    </lineage>
</organism>
<gene>
    <name evidence="2" type="ORF">AMTR_s00016p00245100</name>
</gene>
<sequence>MSATALLQTAAQMGTKVSSNTISSSVFLRRFPDSTSGLYMGSENGFPKELEKINLPDSPFMIHGEKSIKQPSQFLEGETKMTGLEREEAVKRVGERMTVDFFGVGVDGDGMGYSSHGQREMLEWETQNQQTSLGKMPGFHHVGQDQASMERPI</sequence>
<dbReference type="Proteomes" id="UP000017836">
    <property type="component" value="Unassembled WGS sequence"/>
</dbReference>
<name>W1P908_AMBTC</name>
<dbReference type="HOGENOM" id="CLU_108662_0_0_1"/>
<dbReference type="EMBL" id="KI393908">
    <property type="protein sequence ID" value="ERN06362.1"/>
    <property type="molecule type" value="Genomic_DNA"/>
</dbReference>
<keyword evidence="3" id="KW-1185">Reference proteome</keyword>